<dbReference type="PANTHER" id="PTHR46211">
    <property type="entry name" value="GLYCEROPHOSPHORYL DIESTER PHOSPHODIESTERASE"/>
    <property type="match status" value="1"/>
</dbReference>
<comment type="caution">
    <text evidence="2">The sequence shown here is derived from an EMBL/GenBank/DDBJ whole genome shotgun (WGS) entry which is preliminary data.</text>
</comment>
<dbReference type="RefSeq" id="WP_204465054.1">
    <property type="nucleotide sequence ID" value="NZ_JAFBCV010000003.1"/>
</dbReference>
<feature type="domain" description="GP-PDE" evidence="1">
    <location>
        <begin position="3"/>
        <end position="239"/>
    </location>
</feature>
<proteinExistence type="predicted"/>
<accession>A0ABS2SR02</accession>
<keyword evidence="2" id="KW-0378">Hydrolase</keyword>
<dbReference type="InterPro" id="IPR017946">
    <property type="entry name" value="PLC-like_Pdiesterase_TIM-brl"/>
</dbReference>
<dbReference type="Gene3D" id="3.20.20.190">
    <property type="entry name" value="Phosphatidylinositol (PI) phosphodiesterase"/>
    <property type="match status" value="1"/>
</dbReference>
<protein>
    <submittedName>
        <fullName evidence="2">Glycerophosphoryl diester phosphodiesterase</fullName>
        <ecNumber evidence="2">3.1.4.46</ecNumber>
    </submittedName>
</protein>
<evidence type="ECO:0000259" key="1">
    <source>
        <dbReference type="PROSITE" id="PS51704"/>
    </source>
</evidence>
<dbReference type="PANTHER" id="PTHR46211:SF14">
    <property type="entry name" value="GLYCEROPHOSPHODIESTER PHOSPHODIESTERASE"/>
    <property type="match status" value="1"/>
</dbReference>
<dbReference type="EMBL" id="JAFBCV010000003">
    <property type="protein sequence ID" value="MBM7837932.1"/>
    <property type="molecule type" value="Genomic_DNA"/>
</dbReference>
<dbReference type="EC" id="3.1.4.46" evidence="2"/>
<dbReference type="InterPro" id="IPR030395">
    <property type="entry name" value="GP_PDE_dom"/>
</dbReference>
<dbReference type="PROSITE" id="PS51704">
    <property type="entry name" value="GP_PDE"/>
    <property type="match status" value="1"/>
</dbReference>
<dbReference type="Pfam" id="PF03009">
    <property type="entry name" value="GDPD"/>
    <property type="match status" value="1"/>
</dbReference>
<dbReference type="GO" id="GO:0008889">
    <property type="term" value="F:glycerophosphodiester phosphodiesterase activity"/>
    <property type="evidence" value="ECO:0007669"/>
    <property type="project" value="UniProtKB-EC"/>
</dbReference>
<evidence type="ECO:0000313" key="3">
    <source>
        <dbReference type="Proteomes" id="UP001179280"/>
    </source>
</evidence>
<dbReference type="SUPFAM" id="SSF51695">
    <property type="entry name" value="PLC-like phosphodiesterases"/>
    <property type="match status" value="1"/>
</dbReference>
<sequence>MKPLIFAHRGASGSFPENTLKAFQQAVKANADGVTLSVQLSKDFIPVLIHDRTVNRTTDGQGLVSHYTANELKQLNAAAHHNAQIREPVLLLEDCISWLKDQSKLQVVMELRSYNVNSKQLLDTIIPLVDQEEMKHRVVLASYDHILLSEIKTASHQLTIAPLMEGRLWDAVHYLNSMQAKSYFLGAQYVSRELVHQLEEYDMSVGAHSTNDTLTLKKLMNTGIATIFSDFPARAIHVRDHL</sequence>
<evidence type="ECO:0000313" key="2">
    <source>
        <dbReference type="EMBL" id="MBM7837932.1"/>
    </source>
</evidence>
<gene>
    <name evidence="2" type="ORF">JOC54_001163</name>
</gene>
<keyword evidence="3" id="KW-1185">Reference proteome</keyword>
<name>A0ABS2SR02_9BACI</name>
<dbReference type="Proteomes" id="UP001179280">
    <property type="component" value="Unassembled WGS sequence"/>
</dbReference>
<organism evidence="2 3">
    <name type="scientific">Shouchella xiaoxiensis</name>
    <dbReference type="NCBI Taxonomy" id="766895"/>
    <lineage>
        <taxon>Bacteria</taxon>
        <taxon>Bacillati</taxon>
        <taxon>Bacillota</taxon>
        <taxon>Bacilli</taxon>
        <taxon>Bacillales</taxon>
        <taxon>Bacillaceae</taxon>
        <taxon>Shouchella</taxon>
    </lineage>
</organism>
<reference evidence="2" key="1">
    <citation type="submission" date="2021-01" db="EMBL/GenBank/DDBJ databases">
        <title>Genomic Encyclopedia of Type Strains, Phase IV (KMG-IV): sequencing the most valuable type-strain genomes for metagenomic binning, comparative biology and taxonomic classification.</title>
        <authorList>
            <person name="Goeker M."/>
        </authorList>
    </citation>
    <scope>NUCLEOTIDE SEQUENCE</scope>
    <source>
        <strain evidence="2">DSM 21943</strain>
    </source>
</reference>